<dbReference type="EMBL" id="CP058560">
    <property type="protein sequence ID" value="QUH22815.1"/>
    <property type="molecule type" value="Genomic_DNA"/>
</dbReference>
<reference evidence="1" key="1">
    <citation type="submission" date="2020-07" db="EMBL/GenBank/DDBJ databases">
        <title>Methanobacterium. sp. MethCan genome.</title>
        <authorList>
            <person name="Postec A."/>
            <person name="Quemeneur M."/>
        </authorList>
    </citation>
    <scope>NUCLEOTIDE SEQUENCE</scope>
    <source>
        <strain evidence="1">MethCAN</strain>
    </source>
</reference>
<evidence type="ECO:0000313" key="1">
    <source>
        <dbReference type="EMBL" id="QUH22815.1"/>
    </source>
</evidence>
<dbReference type="GeneID" id="64819700"/>
<sequence>MITITKKEKSVFNQLKYLQMDYSGGLSVNILKMDLDLSEHEIKEILDNLEKKGLVSRVDKGKIKANYLDDEIEVVNTQKDVKTAELNQLELEALEIIRKLANSQGIISRYILEGNLLYGPLKVSNFRMYHIIISLENKNILRKLKKDDGEYYQVTIK</sequence>
<dbReference type="KEGG" id="meme:HYG87_03005"/>
<protein>
    <submittedName>
        <fullName evidence="1">Uncharacterized protein</fullName>
    </submittedName>
</protein>
<dbReference type="RefSeq" id="WP_211533761.1">
    <property type="nucleotide sequence ID" value="NZ_CP058560.1"/>
</dbReference>
<accession>A0A8T8K5P6</accession>
<dbReference type="OrthoDB" id="81275at2157"/>
<keyword evidence="2" id="KW-1185">Reference proteome</keyword>
<proteinExistence type="predicted"/>
<evidence type="ECO:0000313" key="2">
    <source>
        <dbReference type="Proteomes" id="UP000681041"/>
    </source>
</evidence>
<gene>
    <name evidence="1" type="ORF">HYG87_03005</name>
</gene>
<dbReference type="AlphaFoldDB" id="A0A8T8K5P6"/>
<dbReference type="Proteomes" id="UP000681041">
    <property type="component" value="Chromosome"/>
</dbReference>
<organism evidence="1 2">
    <name type="scientific">Methanobacterium alkalithermotolerans</name>
    <dbReference type="NCBI Taxonomy" id="2731220"/>
    <lineage>
        <taxon>Archaea</taxon>
        <taxon>Methanobacteriati</taxon>
        <taxon>Methanobacteriota</taxon>
        <taxon>Methanomada group</taxon>
        <taxon>Methanobacteria</taxon>
        <taxon>Methanobacteriales</taxon>
        <taxon>Methanobacteriaceae</taxon>
        <taxon>Methanobacterium</taxon>
    </lineage>
</organism>
<name>A0A8T8K5P6_9EURY</name>